<dbReference type="AlphaFoldDB" id="A0A0B7BPD2"/>
<organism evidence="1">
    <name type="scientific">Arion vulgaris</name>
    <dbReference type="NCBI Taxonomy" id="1028688"/>
    <lineage>
        <taxon>Eukaryota</taxon>
        <taxon>Metazoa</taxon>
        <taxon>Spiralia</taxon>
        <taxon>Lophotrochozoa</taxon>
        <taxon>Mollusca</taxon>
        <taxon>Gastropoda</taxon>
        <taxon>Heterobranchia</taxon>
        <taxon>Euthyneura</taxon>
        <taxon>Panpulmonata</taxon>
        <taxon>Eupulmonata</taxon>
        <taxon>Stylommatophora</taxon>
        <taxon>Helicina</taxon>
        <taxon>Arionoidea</taxon>
        <taxon>Arionidae</taxon>
        <taxon>Arion</taxon>
    </lineage>
</organism>
<evidence type="ECO:0000313" key="1">
    <source>
        <dbReference type="EMBL" id="CEK93970.1"/>
    </source>
</evidence>
<name>A0A0B7BPD2_9EUPU</name>
<gene>
    <name evidence="1" type="primary">ORF198240</name>
</gene>
<reference evidence="1" key="1">
    <citation type="submission" date="2014-12" db="EMBL/GenBank/DDBJ databases">
        <title>Insight into the proteome of Arion vulgaris.</title>
        <authorList>
            <person name="Aradska J."/>
            <person name="Bulat T."/>
            <person name="Smidak R."/>
            <person name="Sarate P."/>
            <person name="Gangsoo J."/>
            <person name="Sialana F."/>
            <person name="Bilban M."/>
            <person name="Lubec G."/>
        </authorList>
    </citation>
    <scope>NUCLEOTIDE SEQUENCE</scope>
    <source>
        <tissue evidence="1">Skin</tissue>
    </source>
</reference>
<accession>A0A0B7BPD2</accession>
<dbReference type="EMBL" id="HACG01047105">
    <property type="protein sequence ID" value="CEK93970.1"/>
    <property type="molecule type" value="Transcribed_RNA"/>
</dbReference>
<proteinExistence type="predicted"/>
<protein>
    <submittedName>
        <fullName evidence="1">Uncharacterized protein</fullName>
    </submittedName>
</protein>
<sequence length="61" mass="6543">LITEEEAAAVPTPLPNLISSFSLIPAHFARLQCSNLYQKPQHGSRVGSCSVLTDCAYGNII</sequence>
<feature type="non-terminal residue" evidence="1">
    <location>
        <position position="1"/>
    </location>
</feature>